<keyword evidence="1" id="KW-0732">Signal</keyword>
<proteinExistence type="predicted"/>
<dbReference type="EMBL" id="CP136921">
    <property type="protein sequence ID" value="WOO32375.1"/>
    <property type="molecule type" value="Genomic_DNA"/>
</dbReference>
<evidence type="ECO:0000313" key="2">
    <source>
        <dbReference type="EMBL" id="WOO32375.1"/>
    </source>
</evidence>
<feature type="signal peptide" evidence="1">
    <location>
        <begin position="1"/>
        <end position="21"/>
    </location>
</feature>
<reference evidence="2 3" key="1">
    <citation type="submission" date="2023-03" db="EMBL/GenBank/DDBJ databases">
        <title>Diaphorobacter basophil sp. nov., isolated from a sewage-treatment plant.</title>
        <authorList>
            <person name="Yang K."/>
        </authorList>
    </citation>
    <scope>NUCLEOTIDE SEQUENCE [LARGE SCALE GENOMIC DNA]</scope>
    <source>
        <strain evidence="2 3">Y-1</strain>
    </source>
</reference>
<feature type="chain" id="PRO_5046684466" description="Lipoprotein" evidence="1">
    <location>
        <begin position="22"/>
        <end position="228"/>
    </location>
</feature>
<evidence type="ECO:0000313" key="3">
    <source>
        <dbReference type="Proteomes" id="UP001303211"/>
    </source>
</evidence>
<name>A0ABZ0J4E0_9BURK</name>
<gene>
    <name evidence="2" type="ORF">P4826_18660</name>
</gene>
<evidence type="ECO:0008006" key="4">
    <source>
        <dbReference type="Google" id="ProtNLM"/>
    </source>
</evidence>
<protein>
    <recommendedName>
        <fullName evidence="4">Lipoprotein</fullName>
    </recommendedName>
</protein>
<accession>A0ABZ0J4E0</accession>
<dbReference type="RefSeq" id="WP_317701836.1">
    <property type="nucleotide sequence ID" value="NZ_CP136921.1"/>
</dbReference>
<dbReference type="Proteomes" id="UP001303211">
    <property type="component" value="Chromosome"/>
</dbReference>
<keyword evidence="3" id="KW-1185">Reference proteome</keyword>
<evidence type="ECO:0000256" key="1">
    <source>
        <dbReference type="SAM" id="SignalP"/>
    </source>
</evidence>
<sequence length="228" mass="23574">MKTPALIAAGLCALPLAGALAQPCSSDHTPRPAALFERFVSADCATCWSEPHTPAPGPSALVVDWIVPTPSGDDAPLSSAATADALARLQALARAAPAGTDVHTDSLITAPGSLRVAMGPAVNDYVGTIIRFSPPPKARPPLRFWLVLVEQLPAGAEASPVARHVVRNAWHGEWPGGALSDLRPMRIPDGADVERLGLLGWVQDAAGRTVAAAQALCAGQPVPLPRPE</sequence>
<organism evidence="2 3">
    <name type="scientific">Diaphorobacter limosus</name>
    <dbReference type="NCBI Taxonomy" id="3036128"/>
    <lineage>
        <taxon>Bacteria</taxon>
        <taxon>Pseudomonadati</taxon>
        <taxon>Pseudomonadota</taxon>
        <taxon>Betaproteobacteria</taxon>
        <taxon>Burkholderiales</taxon>
        <taxon>Comamonadaceae</taxon>
        <taxon>Diaphorobacter</taxon>
    </lineage>
</organism>